<dbReference type="EMBL" id="BMFJ01000002">
    <property type="protein sequence ID" value="GGE42057.1"/>
    <property type="molecule type" value="Genomic_DNA"/>
</dbReference>
<feature type="transmembrane region" description="Helical" evidence="1">
    <location>
        <begin position="12"/>
        <end position="33"/>
    </location>
</feature>
<keyword evidence="1" id="KW-0472">Membrane</keyword>
<dbReference type="InterPro" id="IPR008620">
    <property type="entry name" value="FixH"/>
</dbReference>
<protein>
    <submittedName>
        <fullName evidence="2">RdxH</fullName>
    </submittedName>
</protein>
<dbReference type="Proteomes" id="UP000612855">
    <property type="component" value="Unassembled WGS sequence"/>
</dbReference>
<keyword evidence="1" id="KW-0812">Transmembrane</keyword>
<dbReference type="PIRSF" id="PIRSF011386">
    <property type="entry name" value="FixH"/>
    <property type="match status" value="1"/>
</dbReference>
<dbReference type="InterPro" id="IPR018037">
    <property type="entry name" value="FixH_proteobacterial"/>
</dbReference>
<evidence type="ECO:0000256" key="1">
    <source>
        <dbReference type="SAM" id="Phobius"/>
    </source>
</evidence>
<evidence type="ECO:0000313" key="3">
    <source>
        <dbReference type="Proteomes" id="UP000612855"/>
    </source>
</evidence>
<keyword evidence="1" id="KW-1133">Transmembrane helix</keyword>
<evidence type="ECO:0000313" key="2">
    <source>
        <dbReference type="EMBL" id="GGE42057.1"/>
    </source>
</evidence>
<organism evidence="2 3">
    <name type="scientific">Primorskyibacter flagellatus</name>
    <dbReference type="NCBI Taxonomy" id="1387277"/>
    <lineage>
        <taxon>Bacteria</taxon>
        <taxon>Pseudomonadati</taxon>
        <taxon>Pseudomonadota</taxon>
        <taxon>Alphaproteobacteria</taxon>
        <taxon>Rhodobacterales</taxon>
        <taxon>Roseobacteraceae</taxon>
        <taxon>Primorskyibacter</taxon>
    </lineage>
</organism>
<reference evidence="3" key="1">
    <citation type="journal article" date="2019" name="Int. J. Syst. Evol. Microbiol.">
        <title>The Global Catalogue of Microorganisms (GCM) 10K type strain sequencing project: providing services to taxonomists for standard genome sequencing and annotation.</title>
        <authorList>
            <consortium name="The Broad Institute Genomics Platform"/>
            <consortium name="The Broad Institute Genome Sequencing Center for Infectious Disease"/>
            <person name="Wu L."/>
            <person name="Ma J."/>
        </authorList>
    </citation>
    <scope>NUCLEOTIDE SEQUENCE [LARGE SCALE GENOMIC DNA]</scope>
    <source>
        <strain evidence="3">CGMCC 1.12664</strain>
    </source>
</reference>
<keyword evidence="3" id="KW-1185">Reference proteome</keyword>
<name>A0A917AE80_9RHOB</name>
<gene>
    <name evidence="2" type="primary">rdxH</name>
    <name evidence="2" type="ORF">GCM10011360_31850</name>
</gene>
<dbReference type="AlphaFoldDB" id="A0A917AE80"/>
<accession>A0A917AE80</accession>
<sequence length="155" mass="17127">MTTADTTFRLKGWHVLTGFVSAFAIIITVNVYMASRAIGTFPGLEVKNSYVASQEFDRRRAQQEALGWTVFADWTGGMVHLSITDADGPVRVKDLHAVVGRATQVADDVEPVFAFNGQTYEAPLDLGPGNWNIRMTAVAEDGTEFVRRVILHVKR</sequence>
<dbReference type="Pfam" id="PF05751">
    <property type="entry name" value="FixH"/>
    <property type="match status" value="1"/>
</dbReference>
<dbReference type="RefSeq" id="WP_188478823.1">
    <property type="nucleotide sequence ID" value="NZ_BMFJ01000002.1"/>
</dbReference>
<comment type="caution">
    <text evidence="2">The sequence shown here is derived from an EMBL/GenBank/DDBJ whole genome shotgun (WGS) entry which is preliminary data.</text>
</comment>
<proteinExistence type="predicted"/>